<sequence length="215" mass="24797">MKTYKELSGELDEIMSFKARKALGRRLRQLAKKASTKFKKAKNKLKKLPLSMYKKKAQKKVRKFFMQKVAGKGKDISSLSIAQKIRIEKMTDKKFPMAGKKATALVKKFMRKIMKKHRAAAKAAKDAKGEQQKADAEVKKVKESKTFSQFREESKRDYKDEYKKFQSSPEKIKYRAELVKFNRDKGTYGNGDKKDASHKGGKIVGFEDQSKNRGR</sequence>
<feature type="region of interest" description="Disordered" evidence="1">
    <location>
        <begin position="117"/>
        <end position="162"/>
    </location>
</feature>
<dbReference type="AlphaFoldDB" id="A0A382D4H1"/>
<gene>
    <name evidence="2" type="ORF">METZ01_LOCUS185796</name>
</gene>
<feature type="region of interest" description="Disordered" evidence="1">
    <location>
        <begin position="184"/>
        <end position="215"/>
    </location>
</feature>
<feature type="compositionally biased region" description="Basic and acidic residues" evidence="1">
    <location>
        <begin position="184"/>
        <end position="198"/>
    </location>
</feature>
<name>A0A382D4H1_9ZZZZ</name>
<reference evidence="2" key="1">
    <citation type="submission" date="2018-05" db="EMBL/GenBank/DDBJ databases">
        <authorList>
            <person name="Lanie J.A."/>
            <person name="Ng W.-L."/>
            <person name="Kazmierczak K.M."/>
            <person name="Andrzejewski T.M."/>
            <person name="Davidsen T.M."/>
            <person name="Wayne K.J."/>
            <person name="Tettelin H."/>
            <person name="Glass J.I."/>
            <person name="Rusch D."/>
            <person name="Podicherti R."/>
            <person name="Tsui H.-C.T."/>
            <person name="Winkler M.E."/>
        </authorList>
    </citation>
    <scope>NUCLEOTIDE SEQUENCE</scope>
</reference>
<accession>A0A382D4H1</accession>
<organism evidence="2">
    <name type="scientific">marine metagenome</name>
    <dbReference type="NCBI Taxonomy" id="408172"/>
    <lineage>
        <taxon>unclassified sequences</taxon>
        <taxon>metagenomes</taxon>
        <taxon>ecological metagenomes</taxon>
    </lineage>
</organism>
<dbReference type="EMBL" id="UINC01037445">
    <property type="protein sequence ID" value="SVB32942.1"/>
    <property type="molecule type" value="Genomic_DNA"/>
</dbReference>
<evidence type="ECO:0000313" key="2">
    <source>
        <dbReference type="EMBL" id="SVB32942.1"/>
    </source>
</evidence>
<evidence type="ECO:0000256" key="1">
    <source>
        <dbReference type="SAM" id="MobiDB-lite"/>
    </source>
</evidence>
<proteinExistence type="predicted"/>
<feature type="compositionally biased region" description="Basic and acidic residues" evidence="1">
    <location>
        <begin position="123"/>
        <end position="162"/>
    </location>
</feature>
<protein>
    <submittedName>
        <fullName evidence="2">Uncharacterized protein</fullName>
    </submittedName>
</protein>
<feature type="non-terminal residue" evidence="2">
    <location>
        <position position="215"/>
    </location>
</feature>